<evidence type="ECO:0000256" key="3">
    <source>
        <dbReference type="ARBA" id="ARBA00023125"/>
    </source>
</evidence>
<dbReference type="InterPro" id="IPR027417">
    <property type="entry name" value="P-loop_NTPase"/>
</dbReference>
<keyword evidence="3 4" id="KW-0238">DNA-binding</keyword>
<evidence type="ECO:0000256" key="1">
    <source>
        <dbReference type="ARBA" id="ARBA00005820"/>
    </source>
</evidence>
<name>A0ABT6S584_9ACTN</name>
<dbReference type="RefSeq" id="WP_282541138.1">
    <property type="nucleotide sequence ID" value="NZ_JASCIQ010000004.1"/>
</dbReference>
<evidence type="ECO:0000256" key="2">
    <source>
        <dbReference type="ARBA" id="ARBA00023012"/>
    </source>
</evidence>
<dbReference type="InterPro" id="IPR036388">
    <property type="entry name" value="WH-like_DNA-bd_sf"/>
</dbReference>
<evidence type="ECO:0000256" key="4">
    <source>
        <dbReference type="PROSITE-ProRule" id="PRU01091"/>
    </source>
</evidence>
<dbReference type="SUPFAM" id="SSF48452">
    <property type="entry name" value="TPR-like"/>
    <property type="match status" value="2"/>
</dbReference>
<dbReference type="SUPFAM" id="SSF46894">
    <property type="entry name" value="C-terminal effector domain of the bipartite response regulators"/>
    <property type="match status" value="1"/>
</dbReference>
<dbReference type="SMART" id="SM00382">
    <property type="entry name" value="AAA"/>
    <property type="match status" value="1"/>
</dbReference>
<dbReference type="EMBL" id="JASCIQ010000004">
    <property type="protein sequence ID" value="MDI3403185.1"/>
    <property type="molecule type" value="Genomic_DNA"/>
</dbReference>
<dbReference type="InterPro" id="IPR058852">
    <property type="entry name" value="HTH_77"/>
</dbReference>
<proteinExistence type="inferred from homology"/>
<keyword evidence="2" id="KW-0902">Two-component regulatory system</keyword>
<dbReference type="Pfam" id="PF03704">
    <property type="entry name" value="BTAD"/>
    <property type="match status" value="1"/>
</dbReference>
<feature type="DNA-binding region" description="OmpR/PhoB-type" evidence="4">
    <location>
        <begin position="1"/>
        <end position="96"/>
    </location>
</feature>
<feature type="domain" description="OmpR/PhoB-type" evidence="5">
    <location>
        <begin position="1"/>
        <end position="96"/>
    </location>
</feature>
<evidence type="ECO:0000259" key="5">
    <source>
        <dbReference type="PROSITE" id="PS51755"/>
    </source>
</evidence>
<dbReference type="Gene3D" id="3.40.50.300">
    <property type="entry name" value="P-loop containing nucleotide triphosphate hydrolases"/>
    <property type="match status" value="1"/>
</dbReference>
<dbReference type="PROSITE" id="PS51755">
    <property type="entry name" value="OMPR_PHOB"/>
    <property type="match status" value="1"/>
</dbReference>
<evidence type="ECO:0000313" key="7">
    <source>
        <dbReference type="Proteomes" id="UP001223978"/>
    </source>
</evidence>
<dbReference type="InterPro" id="IPR011990">
    <property type="entry name" value="TPR-like_helical_dom_sf"/>
</dbReference>
<comment type="caution">
    <text evidence="6">The sequence shown here is derived from an EMBL/GenBank/DDBJ whole genome shotgun (WGS) entry which is preliminary data.</text>
</comment>
<keyword evidence="7" id="KW-1185">Reference proteome</keyword>
<dbReference type="Pfam" id="PF25872">
    <property type="entry name" value="HTH_77"/>
    <property type="match status" value="1"/>
</dbReference>
<dbReference type="Gene3D" id="1.10.10.10">
    <property type="entry name" value="Winged helix-like DNA-binding domain superfamily/Winged helix DNA-binding domain"/>
    <property type="match status" value="1"/>
</dbReference>
<dbReference type="PANTHER" id="PTHR47691">
    <property type="entry name" value="REGULATOR-RELATED"/>
    <property type="match status" value="1"/>
</dbReference>
<dbReference type="Pfam" id="PF00486">
    <property type="entry name" value="Trans_reg_C"/>
    <property type="match status" value="1"/>
</dbReference>
<dbReference type="PRINTS" id="PR00364">
    <property type="entry name" value="DISEASERSIST"/>
</dbReference>
<sequence>MQFGVLGEMAVRTDDGRPVRVPELKVRTLLASLLVDPGRPVAAHRLIDDLWGEQPPGNPARALQAKVSQLRRVLDEAEPGGRGLVVSRAPGYQLSVPEGALDSHRFATLAAQARDASDARVRAGLLGDALALWRGPAFADFDGHAFTRAAIDRLEEDRLVVLEEQAEARLEAGQHAQLTGELAGLVDRYPLRERLRAVQLRALYRSGRQSEALAGYADLRARLADELGIDPSPELTELHGALLRQEPVAPAAPARARGNILAPLSGLIARDEAVAEVAEVIAGRRLVTLTGPGGVGKTRLALAVAQRLEGSYPDGEWLVELVGAGAGTDLAEVIAATMGLRDDGAWGVRPEGGAAPDAAGRLAEVLSGKRMLLVLDNCEHVVDQAATLVELLLRTAPGLVVMTTSQEPLALAGEILWAVPPLTPEGAVELFAARSAAAAPGFVLDDSNRDAVAAICRRLDGIPLALELAATRVRVLGVEQLLERLDDRFRLLRAGPRGAPARQQTLRAMIDWSWDLLNGPERTVLRRLAVHAEGCTLRAAEAVCGGAGVDGDDVLDVLARLVDRSLVVVAGERYRLLESVAAYCVERMAEAGELTAVRERHLAYYTGLAESAEPRLRAPGQREWLAVLDAENANLRRALDTATENGDAAFALRLVDALAWYWIMRGRLAEARRSVAAALDPTGGDTALRARARVWLVGLAILAGDGEDRTARSEAALKEYGAVADAAGLAWARWFLAHALPGTGDYSEGEALTEQALADAVALGDQWGEAAALSDRSMQRLLNGDLTGTERDAARSLRLFDAVGDACGRLWLVYPQARLAEIHGDYARATGLHRDALATAREFGITTQAADLLSGLGRIALLTGDFGAARDHHEQSRRSAAELGFRAGELNARLGLGLGARREGLLDEAETHLRAVLAWHREVGLDGANALPLAELGFIAELRGDAAGAWTLHQQGYTAARGTGDPRAVALALEGLAAASALAGQAEPAALLLGAAAAARAATGAPLPPAERGDVDRTTDRAREALGESAFTAAYRRGEAAGPASAAVAAAVAR</sequence>
<dbReference type="InterPro" id="IPR016032">
    <property type="entry name" value="Sig_transdc_resp-reg_C-effctor"/>
</dbReference>
<dbReference type="SMART" id="SM01043">
    <property type="entry name" value="BTAD"/>
    <property type="match status" value="1"/>
</dbReference>
<dbReference type="InterPro" id="IPR001867">
    <property type="entry name" value="OmpR/PhoB-type_DNA-bd"/>
</dbReference>
<accession>A0ABT6S584</accession>
<dbReference type="CDD" id="cd15831">
    <property type="entry name" value="BTAD"/>
    <property type="match status" value="1"/>
</dbReference>
<evidence type="ECO:0000313" key="6">
    <source>
        <dbReference type="EMBL" id="MDI3403185.1"/>
    </source>
</evidence>
<dbReference type="SUPFAM" id="SSF52540">
    <property type="entry name" value="P-loop containing nucleoside triphosphate hydrolases"/>
    <property type="match status" value="1"/>
</dbReference>
<comment type="similarity">
    <text evidence="1">Belongs to the AfsR/DnrI/RedD regulatory family.</text>
</comment>
<dbReference type="Pfam" id="PF00931">
    <property type="entry name" value="NB-ARC"/>
    <property type="match status" value="1"/>
</dbReference>
<protein>
    <submittedName>
        <fullName evidence="6">BTAD domain-containing putative transcriptional regulator</fullName>
    </submittedName>
</protein>
<gene>
    <name evidence="6" type="ORF">QIS96_05015</name>
</gene>
<dbReference type="InterPro" id="IPR005158">
    <property type="entry name" value="BTAD"/>
</dbReference>
<reference evidence="6 7" key="1">
    <citation type="submission" date="2023-05" db="EMBL/GenBank/DDBJ databases">
        <title>Draft genome sequence of Streptomyces sp. B-S-A6 isolated from a cave soil in Thailand.</title>
        <authorList>
            <person name="Chamroensaksri N."/>
            <person name="Muangham S."/>
        </authorList>
    </citation>
    <scope>NUCLEOTIDE SEQUENCE [LARGE SCALE GENOMIC DNA]</scope>
    <source>
        <strain evidence="6 7">B-S-A6</strain>
    </source>
</reference>
<dbReference type="Gene3D" id="1.25.40.10">
    <property type="entry name" value="Tetratricopeptide repeat domain"/>
    <property type="match status" value="3"/>
</dbReference>
<dbReference type="PANTHER" id="PTHR47691:SF3">
    <property type="entry name" value="HTH-TYPE TRANSCRIPTIONAL REGULATOR RV0890C-RELATED"/>
    <property type="match status" value="1"/>
</dbReference>
<dbReference type="SMART" id="SM00862">
    <property type="entry name" value="Trans_reg_C"/>
    <property type="match status" value="1"/>
</dbReference>
<dbReference type="InterPro" id="IPR002182">
    <property type="entry name" value="NB-ARC"/>
</dbReference>
<dbReference type="InterPro" id="IPR003593">
    <property type="entry name" value="AAA+_ATPase"/>
</dbReference>
<organism evidence="6 7">
    <name type="scientific">Streptomyces cavernicola</name>
    <dbReference type="NCBI Taxonomy" id="3043613"/>
    <lineage>
        <taxon>Bacteria</taxon>
        <taxon>Bacillati</taxon>
        <taxon>Actinomycetota</taxon>
        <taxon>Actinomycetes</taxon>
        <taxon>Kitasatosporales</taxon>
        <taxon>Streptomycetaceae</taxon>
        <taxon>Streptomyces</taxon>
    </lineage>
</organism>
<dbReference type="Proteomes" id="UP001223978">
    <property type="component" value="Unassembled WGS sequence"/>
</dbReference>